<keyword evidence="6 9" id="KW-0822">Tryptophan biosynthesis</keyword>
<dbReference type="Proteomes" id="UP000238634">
    <property type="component" value="Unassembled WGS sequence"/>
</dbReference>
<proteinExistence type="inferred from homology"/>
<dbReference type="EC" id="5.3.1.24" evidence="3 9"/>
<dbReference type="Pfam" id="PF00697">
    <property type="entry name" value="PRAI"/>
    <property type="match status" value="1"/>
</dbReference>
<evidence type="ECO:0000256" key="5">
    <source>
        <dbReference type="ARBA" id="ARBA00022605"/>
    </source>
</evidence>
<comment type="caution">
    <text evidence="11">The sequence shown here is derived from an EMBL/GenBank/DDBJ whole genome shotgun (WGS) entry which is preliminary data.</text>
</comment>
<comment type="catalytic activity">
    <reaction evidence="1 9">
        <text>N-(5-phospho-beta-D-ribosyl)anthranilate = 1-(2-carboxyphenylamino)-1-deoxy-D-ribulose 5-phosphate</text>
        <dbReference type="Rhea" id="RHEA:21540"/>
        <dbReference type="ChEBI" id="CHEBI:18277"/>
        <dbReference type="ChEBI" id="CHEBI:58613"/>
        <dbReference type="EC" id="5.3.1.24"/>
    </reaction>
</comment>
<evidence type="ECO:0000313" key="12">
    <source>
        <dbReference type="Proteomes" id="UP000238634"/>
    </source>
</evidence>
<dbReference type="NCBIfam" id="NF002298">
    <property type="entry name" value="PRK01222.1-4"/>
    <property type="match status" value="1"/>
</dbReference>
<evidence type="ECO:0000259" key="10">
    <source>
        <dbReference type="Pfam" id="PF00697"/>
    </source>
</evidence>
<dbReference type="AlphaFoldDB" id="A0A2T1DGB8"/>
<dbReference type="InterPro" id="IPR013785">
    <property type="entry name" value="Aldolase_TIM"/>
</dbReference>
<organism evidence="11 12">
    <name type="scientific">Phormidesmis priestleyi ULC007</name>
    <dbReference type="NCBI Taxonomy" id="1920490"/>
    <lineage>
        <taxon>Bacteria</taxon>
        <taxon>Bacillati</taxon>
        <taxon>Cyanobacteriota</taxon>
        <taxon>Cyanophyceae</taxon>
        <taxon>Leptolyngbyales</taxon>
        <taxon>Leptolyngbyaceae</taxon>
        <taxon>Phormidesmis</taxon>
    </lineage>
</organism>
<feature type="domain" description="N-(5'phosphoribosyl) anthranilate isomerase (PRAI)" evidence="10">
    <location>
        <begin position="5"/>
        <end position="212"/>
    </location>
</feature>
<evidence type="ECO:0000313" key="11">
    <source>
        <dbReference type="EMBL" id="PSB19491.1"/>
    </source>
</evidence>
<dbReference type="PANTHER" id="PTHR42894">
    <property type="entry name" value="N-(5'-PHOSPHORIBOSYL)ANTHRANILATE ISOMERASE"/>
    <property type="match status" value="1"/>
</dbReference>
<dbReference type="PANTHER" id="PTHR42894:SF1">
    <property type="entry name" value="N-(5'-PHOSPHORIBOSYL)ANTHRANILATE ISOMERASE"/>
    <property type="match status" value="1"/>
</dbReference>
<dbReference type="GO" id="GO:0004640">
    <property type="term" value="F:phosphoribosylanthranilate isomerase activity"/>
    <property type="evidence" value="ECO:0007669"/>
    <property type="project" value="UniProtKB-UniRule"/>
</dbReference>
<reference evidence="11 12" key="1">
    <citation type="submission" date="2018-02" db="EMBL/GenBank/DDBJ databases">
        <authorList>
            <person name="Cohen D.B."/>
            <person name="Kent A.D."/>
        </authorList>
    </citation>
    <scope>NUCLEOTIDE SEQUENCE [LARGE SCALE GENOMIC DNA]</scope>
    <source>
        <strain evidence="11 12">ULC007</strain>
    </source>
</reference>
<dbReference type="OrthoDB" id="9786954at2"/>
<comment type="pathway">
    <text evidence="2 9">Amino-acid biosynthesis; L-tryptophan biosynthesis; L-tryptophan from chorismate: step 3/5.</text>
</comment>
<evidence type="ECO:0000256" key="6">
    <source>
        <dbReference type="ARBA" id="ARBA00022822"/>
    </source>
</evidence>
<dbReference type="GO" id="GO:0000162">
    <property type="term" value="P:L-tryptophan biosynthetic process"/>
    <property type="evidence" value="ECO:0007669"/>
    <property type="project" value="UniProtKB-UniRule"/>
</dbReference>
<dbReference type="HAMAP" id="MF_00135">
    <property type="entry name" value="PRAI"/>
    <property type="match status" value="1"/>
</dbReference>
<comment type="similarity">
    <text evidence="9">Belongs to the TrpF family.</text>
</comment>
<evidence type="ECO:0000256" key="1">
    <source>
        <dbReference type="ARBA" id="ARBA00001164"/>
    </source>
</evidence>
<dbReference type="EMBL" id="PVWG01000010">
    <property type="protein sequence ID" value="PSB19491.1"/>
    <property type="molecule type" value="Genomic_DNA"/>
</dbReference>
<sequence length="222" mass="24127">MSLRVKICGITQADQGRAIVHLGATALGFICVADTPRYVSPQQIRAIVDRLPKDLTTGQSIDRVGVFLDASLPEICQTVAIAGLNSVQLHGSESPEFCHKLRFALPDVEIIKALRIRVPEALSQADFYQGWVDALLLDAYHPTLSGGTGETLDWSTLRSFRPRCSWLLAGGLNSENVLDALSAVTPDGIDLSSGVENAPGDKNLEQVAKLFEQLRQIYQKEG</sequence>
<dbReference type="Gene3D" id="3.20.20.70">
    <property type="entry name" value="Aldolase class I"/>
    <property type="match status" value="1"/>
</dbReference>
<dbReference type="InterPro" id="IPR001240">
    <property type="entry name" value="PRAI_dom"/>
</dbReference>
<dbReference type="STRING" id="1920490.GCA_001895925_04702"/>
<dbReference type="UniPathway" id="UPA00035">
    <property type="reaction ID" value="UER00042"/>
</dbReference>
<evidence type="ECO:0000256" key="4">
    <source>
        <dbReference type="ARBA" id="ARBA00022272"/>
    </source>
</evidence>
<evidence type="ECO:0000256" key="8">
    <source>
        <dbReference type="ARBA" id="ARBA00023235"/>
    </source>
</evidence>
<reference evidence="11 12" key="2">
    <citation type="submission" date="2018-03" db="EMBL/GenBank/DDBJ databases">
        <title>The ancient ancestry and fast evolution of plastids.</title>
        <authorList>
            <person name="Moore K.R."/>
            <person name="Magnabosco C."/>
            <person name="Momper L."/>
            <person name="Gold D.A."/>
            <person name="Bosak T."/>
            <person name="Fournier G.P."/>
        </authorList>
    </citation>
    <scope>NUCLEOTIDE SEQUENCE [LARGE SCALE GENOMIC DNA]</scope>
    <source>
        <strain evidence="11 12">ULC007</strain>
    </source>
</reference>
<accession>A0A2T1DGB8</accession>
<keyword evidence="8 9" id="KW-0413">Isomerase</keyword>
<evidence type="ECO:0000256" key="2">
    <source>
        <dbReference type="ARBA" id="ARBA00004664"/>
    </source>
</evidence>
<evidence type="ECO:0000256" key="7">
    <source>
        <dbReference type="ARBA" id="ARBA00023141"/>
    </source>
</evidence>
<keyword evidence="7 9" id="KW-0057">Aromatic amino acid biosynthesis</keyword>
<evidence type="ECO:0000256" key="3">
    <source>
        <dbReference type="ARBA" id="ARBA00012572"/>
    </source>
</evidence>
<dbReference type="RefSeq" id="WP_073071973.1">
    <property type="nucleotide sequence ID" value="NZ_MPPI01000013.1"/>
</dbReference>
<keyword evidence="12" id="KW-1185">Reference proteome</keyword>
<keyword evidence="5 9" id="KW-0028">Amino-acid biosynthesis</keyword>
<dbReference type="InterPro" id="IPR044643">
    <property type="entry name" value="TrpF_fam"/>
</dbReference>
<dbReference type="CDD" id="cd00405">
    <property type="entry name" value="PRAI"/>
    <property type="match status" value="1"/>
</dbReference>
<dbReference type="SUPFAM" id="SSF51366">
    <property type="entry name" value="Ribulose-phoshate binding barrel"/>
    <property type="match status" value="1"/>
</dbReference>
<name>A0A2T1DGB8_9CYAN</name>
<dbReference type="InterPro" id="IPR011060">
    <property type="entry name" value="RibuloseP-bd_barrel"/>
</dbReference>
<protein>
    <recommendedName>
        <fullName evidence="4 9">N-(5'-phosphoribosyl)anthranilate isomerase</fullName>
        <shortName evidence="9">PRAI</shortName>
        <ecNumber evidence="3 9">5.3.1.24</ecNumber>
    </recommendedName>
</protein>
<evidence type="ECO:0000256" key="9">
    <source>
        <dbReference type="HAMAP-Rule" id="MF_00135"/>
    </source>
</evidence>
<gene>
    <name evidence="9" type="primary">trpF</name>
    <name evidence="11" type="ORF">C7B65_11270</name>
</gene>